<comment type="caution">
    <text evidence="1">The sequence shown here is derived from an EMBL/GenBank/DDBJ whole genome shotgun (WGS) entry which is preliminary data.</text>
</comment>
<gene>
    <name evidence="1" type="ORF">S01H1_05647</name>
</gene>
<organism evidence="1">
    <name type="scientific">marine sediment metagenome</name>
    <dbReference type="NCBI Taxonomy" id="412755"/>
    <lineage>
        <taxon>unclassified sequences</taxon>
        <taxon>metagenomes</taxon>
        <taxon>ecological metagenomes</taxon>
    </lineage>
</organism>
<accession>X0TGB6</accession>
<name>X0TGB6_9ZZZZ</name>
<dbReference type="Gene3D" id="3.60.21.10">
    <property type="match status" value="1"/>
</dbReference>
<protein>
    <recommendedName>
        <fullName evidence="2">Calcineurin-like phosphoesterase domain-containing protein</fullName>
    </recommendedName>
</protein>
<dbReference type="AlphaFoldDB" id="X0TGB6"/>
<dbReference type="SUPFAM" id="SSF56300">
    <property type="entry name" value="Metallo-dependent phosphatases"/>
    <property type="match status" value="1"/>
</dbReference>
<reference evidence="1" key="1">
    <citation type="journal article" date="2014" name="Front. Microbiol.">
        <title>High frequency of phylogenetically diverse reductive dehalogenase-homologous genes in deep subseafloor sedimentary metagenomes.</title>
        <authorList>
            <person name="Kawai M."/>
            <person name="Futagami T."/>
            <person name="Toyoda A."/>
            <person name="Takaki Y."/>
            <person name="Nishi S."/>
            <person name="Hori S."/>
            <person name="Arai W."/>
            <person name="Tsubouchi T."/>
            <person name="Morono Y."/>
            <person name="Uchiyama I."/>
            <person name="Ito T."/>
            <person name="Fujiyama A."/>
            <person name="Inagaki F."/>
            <person name="Takami H."/>
        </authorList>
    </citation>
    <scope>NUCLEOTIDE SEQUENCE</scope>
    <source>
        <strain evidence="1">Expedition CK06-06</strain>
    </source>
</reference>
<sequence length="158" mass="17475">MPFDPHGPRRTAITADIHGNSPALDAVARDIDGCGCSETYVLGDIINGMDPIGALSLVRGLPNPHCVKGNAELYLVTPDLGRMETLYTDPIVSATVRVILWWRSRLSPADLAEIEAMPDIFSIAGRCYIHDTLQDRSWNLDRSRYHSGIGRRSRLISF</sequence>
<proteinExistence type="predicted"/>
<evidence type="ECO:0000313" key="1">
    <source>
        <dbReference type="EMBL" id="GAF75120.1"/>
    </source>
</evidence>
<dbReference type="InterPro" id="IPR029052">
    <property type="entry name" value="Metallo-depent_PP-like"/>
</dbReference>
<evidence type="ECO:0008006" key="2">
    <source>
        <dbReference type="Google" id="ProtNLM"/>
    </source>
</evidence>
<dbReference type="EMBL" id="BARS01002940">
    <property type="protein sequence ID" value="GAF75120.1"/>
    <property type="molecule type" value="Genomic_DNA"/>
</dbReference>